<dbReference type="InterPro" id="IPR047589">
    <property type="entry name" value="DUF11_rpt"/>
</dbReference>
<evidence type="ECO:0000313" key="3">
    <source>
        <dbReference type="EMBL" id="QNN59081.1"/>
    </source>
</evidence>
<keyword evidence="4" id="KW-1185">Reference proteome</keyword>
<dbReference type="Proteomes" id="UP000515811">
    <property type="component" value="Chromosome"/>
</dbReference>
<dbReference type="KEGG" id="drg:H9K76_09965"/>
<dbReference type="AlphaFoldDB" id="A0A7G9RU06"/>
<dbReference type="Pfam" id="PF19403">
    <property type="entry name" value="SpaA_2"/>
    <property type="match status" value="1"/>
</dbReference>
<protein>
    <submittedName>
        <fullName evidence="3">DUF11 domain-containing protein</fullName>
    </submittedName>
</protein>
<name>A0A7G9RU06_9BURK</name>
<dbReference type="NCBIfam" id="TIGR01451">
    <property type="entry name" value="B_ant_repeat"/>
    <property type="match status" value="3"/>
</dbReference>
<dbReference type="PANTHER" id="PTHR34819">
    <property type="entry name" value="LARGE CYSTEINE-RICH PERIPLASMIC PROTEIN OMCB"/>
    <property type="match status" value="1"/>
</dbReference>
<proteinExistence type="predicted"/>
<feature type="domain" description="DUF11" evidence="1">
    <location>
        <begin position="231"/>
        <end position="369"/>
    </location>
</feature>
<accession>A0A7G9RU06</accession>
<dbReference type="Pfam" id="PF01345">
    <property type="entry name" value="DUF11"/>
    <property type="match status" value="3"/>
</dbReference>
<dbReference type="InterPro" id="IPR001434">
    <property type="entry name" value="OmcB-like_DUF11"/>
</dbReference>
<feature type="domain" description="DUF11" evidence="1">
    <location>
        <begin position="376"/>
        <end position="481"/>
    </location>
</feature>
<sequence length="987" mass="100160">MLGLGASSAQALVRFDNFRGSQNVPTPIVEPSYANYVGGQHDVQIQNLINFAAGPSANIASSGTASNINWTRDSNTLCNNGTGSQACNERLQGRVTYALVKFPTAGTYYFGAAHDDEVKIEFSTTFASMDPANYRSYDYNVPVGGVGPWTSGDNGYDHIPGNFVVSQAGACHAMRIYWNNQGGINLLRLGWRNTTPPQVATAQDYPFIPNEYLRDPADPNSYADCAVVDTDLSINKTGPTTFQTGVRFNPAYTITMWNKGPNPLSNATFADTLPAGLNVHGFTCTAFDANGNPMSNGAANLTVSERNRAYAVTMGGLLEVNASTSAPTTGPRLECTVDVTPTTTALSITNTATITVNDRDTTNNTSSWTSVREDVVSVTKTGPASAVVGQGFTYQLTVANNSGSTKNGIIVLDQLPPSVTATSAAVSEGTVNCTNLGVAGALLSCTLNQNAPDFLTGTSRVITLGVSASTPGAITNHAATSPGGSGTPASNPGPLCNTATTSCANARTTLVMPPTLTLVKQVVGGTATTNDFTLTANGPTPISGISGSPAVTQAVVSEGTYDLSEQSAVAGYAAGAWSCTINGGTPADGASVSVVNGQNATCTITNSAALLTVTKTLEGTTFDAPTAFEFSMACETPPATYSGTIQLPANTATAQTTVNIPAGSTNCQITENLASRPAAPANFSWEAPRYVQPSPDALAAGGTATAGITNPLLRNQIAVAITKNVTGAPASGAPGSYGFSLVCDTGTYEGTVTLSGTDVTGSATVSVPEGAACSALNETGKPAAPAGHSWGTETTVPPAGLIGADSKGVITNPLNAPVLTVTKSADRKSAAQGGAITYTVRIGNSGTVSSGANTTVVDKVPAGLKITGVNPGSGWSCTPSSGTGALDISCVKAAGVAAGTTDELVATLVATKSNSSDVTNTANVTTGDISCEATPAAARCTSSVTVTNEVPATPTPVPVNSRAMLALMALLVIAAAAWQARGKVRKE</sequence>
<dbReference type="InterPro" id="IPR045826">
    <property type="entry name" value="SpaA_PFL_dom_2"/>
</dbReference>
<gene>
    <name evidence="3" type="ORF">H9K76_09965</name>
</gene>
<evidence type="ECO:0000259" key="1">
    <source>
        <dbReference type="Pfam" id="PF01345"/>
    </source>
</evidence>
<evidence type="ECO:0000313" key="4">
    <source>
        <dbReference type="Proteomes" id="UP000515811"/>
    </source>
</evidence>
<feature type="domain" description="SpaA-like prealbumin fold" evidence="2">
    <location>
        <begin position="513"/>
        <end position="604"/>
    </location>
</feature>
<reference evidence="3 4" key="1">
    <citation type="submission" date="2020-08" db="EMBL/GenBank/DDBJ databases">
        <title>Genome sequence of Diaphorobacter ruginosibacter DSM 27467T.</title>
        <authorList>
            <person name="Hyun D.-W."/>
            <person name="Bae J.-W."/>
        </authorList>
    </citation>
    <scope>NUCLEOTIDE SEQUENCE [LARGE SCALE GENOMIC DNA]</scope>
    <source>
        <strain evidence="3 4">DSM 27467</strain>
    </source>
</reference>
<evidence type="ECO:0000259" key="2">
    <source>
        <dbReference type="Pfam" id="PF19403"/>
    </source>
</evidence>
<organism evidence="3 4">
    <name type="scientific">Diaphorobacter ruginosibacter</name>
    <dbReference type="NCBI Taxonomy" id="1715720"/>
    <lineage>
        <taxon>Bacteria</taxon>
        <taxon>Pseudomonadati</taxon>
        <taxon>Pseudomonadota</taxon>
        <taxon>Betaproteobacteria</taxon>
        <taxon>Burkholderiales</taxon>
        <taxon>Comamonadaceae</taxon>
        <taxon>Diaphorobacter</taxon>
    </lineage>
</organism>
<dbReference type="RefSeq" id="WP_187599984.1">
    <property type="nucleotide sequence ID" value="NZ_CP060714.1"/>
</dbReference>
<feature type="domain" description="DUF11" evidence="1">
    <location>
        <begin position="819"/>
        <end position="927"/>
    </location>
</feature>
<dbReference type="EMBL" id="CP060714">
    <property type="protein sequence ID" value="QNN59081.1"/>
    <property type="molecule type" value="Genomic_DNA"/>
</dbReference>
<dbReference type="InterPro" id="IPR051172">
    <property type="entry name" value="Chlamydia_OmcB"/>
</dbReference>